<keyword evidence="7" id="KW-0812">Transmembrane</keyword>
<keyword evidence="4" id="KW-0735">Signal-anchor</keyword>
<dbReference type="InterPro" id="IPR004263">
    <property type="entry name" value="Exostosin"/>
</dbReference>
<evidence type="ECO:0000256" key="2">
    <source>
        <dbReference type="ARBA" id="ARBA00010271"/>
    </source>
</evidence>
<evidence type="ECO:0000256" key="6">
    <source>
        <dbReference type="SAM" id="MobiDB-lite"/>
    </source>
</evidence>
<protein>
    <recommendedName>
        <fullName evidence="8">Exostosin GT47 domain-containing protein</fullName>
    </recommendedName>
</protein>
<evidence type="ECO:0000256" key="5">
    <source>
        <dbReference type="ARBA" id="ARBA00023034"/>
    </source>
</evidence>
<dbReference type="EMBL" id="CAMGYJ010000007">
    <property type="protein sequence ID" value="CAI0441379.1"/>
    <property type="molecule type" value="Genomic_DNA"/>
</dbReference>
<name>A0AAV0M5P9_9ROSI</name>
<evidence type="ECO:0000256" key="1">
    <source>
        <dbReference type="ARBA" id="ARBA00004323"/>
    </source>
</evidence>
<keyword evidence="10" id="KW-1185">Reference proteome</keyword>
<dbReference type="GO" id="GO:0016757">
    <property type="term" value="F:glycosyltransferase activity"/>
    <property type="evidence" value="ECO:0007669"/>
    <property type="project" value="UniProtKB-KW"/>
</dbReference>
<evidence type="ECO:0000313" key="10">
    <source>
        <dbReference type="Proteomes" id="UP001154282"/>
    </source>
</evidence>
<dbReference type="Pfam" id="PF03016">
    <property type="entry name" value="Exostosin_GT47"/>
    <property type="match status" value="2"/>
</dbReference>
<dbReference type="Proteomes" id="UP001154282">
    <property type="component" value="Unassembled WGS sequence"/>
</dbReference>
<proteinExistence type="inferred from homology"/>
<feature type="domain" description="Exostosin GT47" evidence="8">
    <location>
        <begin position="1027"/>
        <end position="1308"/>
    </location>
</feature>
<comment type="similarity">
    <text evidence="2">Belongs to the glycosyltransferase 47 family.</text>
</comment>
<keyword evidence="3" id="KW-0808">Transferase</keyword>
<accession>A0AAV0M5P9</accession>
<evidence type="ECO:0000256" key="4">
    <source>
        <dbReference type="ARBA" id="ARBA00022968"/>
    </source>
</evidence>
<feature type="region of interest" description="Disordered" evidence="6">
    <location>
        <begin position="869"/>
        <end position="926"/>
    </location>
</feature>
<evidence type="ECO:0000256" key="3">
    <source>
        <dbReference type="ARBA" id="ARBA00022676"/>
    </source>
</evidence>
<keyword evidence="7" id="KW-0472">Membrane</keyword>
<reference evidence="9" key="1">
    <citation type="submission" date="2022-08" db="EMBL/GenBank/DDBJ databases">
        <authorList>
            <person name="Gutierrez-Valencia J."/>
        </authorList>
    </citation>
    <scope>NUCLEOTIDE SEQUENCE</scope>
</reference>
<feature type="domain" description="Exostosin GT47" evidence="8">
    <location>
        <begin position="399"/>
        <end position="678"/>
    </location>
</feature>
<sequence>MAICLPAQMGKEFGWRLLTVVGVTFALAVTFQFLELPYGVVLPSSSSAPSSPDEAPGQGIGSGSSVSVNVVAVNSTTLHPALEEVADSDGFVYEGIMNNNSRSSTEFDLLHEWLVDANSSSTLSPEAAPDQEIDDDDDGDPEGISSDHFVSERITGWKNDSADETSSDLQGNNVTTLAADQEAKEGSSVVHTSPVEEEPSSSASPENKVDDSDHSAVSERIMGSKNDSAAETSSDSQGNNVTVVADGEAKEGSSIVAAVPTSPMAEEPSSSGSPAGSIAMAPAVHEEEASVKQDSNGTSDKVLQAADVTKPAAVTPPPPPPPPPAAPAVFTISEMNKLMLESLSSPNSIRPRWPSPADKELVRARSLIENAPIVTDDPMLYAPLYHNVSMFKRSYELMQKMLKVYVYREGERPIFHQPALKGIYASEGWFMKFLETSKKFVTKDPRKAHLFYLPFGSRNLEETLYVPGSHSHKNLIQHLKNYLDMVAAKHTFWNRTDGADHFLVACHDWAPAETKQYMSNCIRSLCNADIKEGFVFGKDTSLPETYVRNAQKPLRDLGGQPPSKRSTLAFFAGNMHGYVRPILLQHWENKDPEMKIYGNMPRSKGNKNYINHMRSSKYCICPKGYEVNSPRVVEAIFHDCVPVIISDNFVPPFLEVLNWESFAVFVMEKDIPDLKRILVGIPERRYLQMQMRVRKVQQHFLWHPRPVNEICGRRGTERERESGFGCNMYKGVQFLCQRDAGKLLMLVGATFVIVMAVQYFEIPSIGAFTSLFLGNAVRNDSFVDSKHDASIPPERGAMPPLDIVSKPGKNGSFDKPDLGVVRPSASSLANAMPLTVSTPLISPSSSNISSNTKDHAAIGLSKDANSGLLSLSKPDQASLSQSASPPPVNATTVSSSISPSSLNISSNTKDHATIGPNKDAKSGLLFNNNSSSVTANSSAHGASAKRNQKYKPPSKVVPISEMNIMLHQRYASSSSSMIPHWPSEVDKDMLHARSEIEKAAGIGDDIDLYAPLYRNVSMFKRSYELMEKLLKVYVYQEGEKPIFHEYILNGIYASEGWFMKLMENNQHFVTKDPSKAHLFYIPFSSRLLELKLYVRKSHSRENLVEYMKNFVDMLGVKYPYWNRTDGTDHFVAACHDWAPAETRGRMLKSIRALCNADLEVGFDIGKDVSLPETYVRSAENPLKNLEPNLPSASERHILAFFAGGIHGYLRPILLSHWENKDPDMRITGPLPHVRGSRNYIELMKSSKFCVCPRGFEVNSPRIVESIFFECVPVIISDNFVPPFFDVLDWESFAVFVLEKDIPELKKILLAISDERYKEMHKRAKMVQRHFLWHHQPVKYDLFHMVLHSVWYNRVFQMRM</sequence>
<feature type="compositionally biased region" description="Low complexity" evidence="6">
    <location>
        <begin position="894"/>
        <end position="907"/>
    </location>
</feature>
<dbReference type="InterPro" id="IPR040911">
    <property type="entry name" value="Exostosin_GT47"/>
</dbReference>
<feature type="transmembrane region" description="Helical" evidence="7">
    <location>
        <begin position="15"/>
        <end position="34"/>
    </location>
</feature>
<feature type="region of interest" description="Disordered" evidence="6">
    <location>
        <begin position="787"/>
        <end position="818"/>
    </location>
</feature>
<keyword evidence="3" id="KW-0328">Glycosyltransferase</keyword>
<feature type="region of interest" description="Disordered" evidence="6">
    <location>
        <begin position="120"/>
        <end position="299"/>
    </location>
</feature>
<comment type="subcellular location">
    <subcellularLocation>
        <location evidence="1">Golgi apparatus membrane</location>
        <topology evidence="1">Single-pass type II membrane protein</topology>
    </subcellularLocation>
</comment>
<feature type="compositionally biased region" description="Low complexity" evidence="6">
    <location>
        <begin position="874"/>
        <end position="883"/>
    </location>
</feature>
<feature type="compositionally biased region" description="Acidic residues" evidence="6">
    <location>
        <begin position="129"/>
        <end position="141"/>
    </location>
</feature>
<feature type="compositionally biased region" description="Polar residues" evidence="6">
    <location>
        <begin position="225"/>
        <end position="242"/>
    </location>
</feature>
<keyword evidence="5" id="KW-0333">Golgi apparatus</keyword>
<evidence type="ECO:0000313" key="9">
    <source>
        <dbReference type="EMBL" id="CAI0441379.1"/>
    </source>
</evidence>
<feature type="compositionally biased region" description="Basic and acidic residues" evidence="6">
    <location>
        <begin position="207"/>
        <end position="217"/>
    </location>
</feature>
<feature type="compositionally biased region" description="Polar residues" evidence="6">
    <location>
        <begin position="167"/>
        <end position="178"/>
    </location>
</feature>
<keyword evidence="7" id="KW-1133">Transmembrane helix</keyword>
<gene>
    <name evidence="9" type="ORF">LITE_LOCUS26846</name>
</gene>
<evidence type="ECO:0000256" key="7">
    <source>
        <dbReference type="SAM" id="Phobius"/>
    </source>
</evidence>
<dbReference type="GO" id="GO:0000139">
    <property type="term" value="C:Golgi membrane"/>
    <property type="evidence" value="ECO:0007669"/>
    <property type="project" value="UniProtKB-SubCell"/>
</dbReference>
<dbReference type="PANTHER" id="PTHR11062">
    <property type="entry name" value="EXOSTOSIN HEPARAN SULFATE GLYCOSYLTRANSFERASE -RELATED"/>
    <property type="match status" value="1"/>
</dbReference>
<organism evidence="9 10">
    <name type="scientific">Linum tenue</name>
    <dbReference type="NCBI Taxonomy" id="586396"/>
    <lineage>
        <taxon>Eukaryota</taxon>
        <taxon>Viridiplantae</taxon>
        <taxon>Streptophyta</taxon>
        <taxon>Embryophyta</taxon>
        <taxon>Tracheophyta</taxon>
        <taxon>Spermatophyta</taxon>
        <taxon>Magnoliopsida</taxon>
        <taxon>eudicotyledons</taxon>
        <taxon>Gunneridae</taxon>
        <taxon>Pentapetalae</taxon>
        <taxon>rosids</taxon>
        <taxon>fabids</taxon>
        <taxon>Malpighiales</taxon>
        <taxon>Linaceae</taxon>
        <taxon>Linum</taxon>
    </lineage>
</organism>
<feature type="compositionally biased region" description="Low complexity" evidence="6">
    <location>
        <begin position="262"/>
        <end position="283"/>
    </location>
</feature>
<evidence type="ECO:0000259" key="8">
    <source>
        <dbReference type="Pfam" id="PF03016"/>
    </source>
</evidence>
<comment type="caution">
    <text evidence="9">The sequence shown here is derived from an EMBL/GenBank/DDBJ whole genome shotgun (WGS) entry which is preliminary data.</text>
</comment>
<dbReference type="PANTHER" id="PTHR11062:SF236">
    <property type="entry name" value="GLYCOSYLTRANSFERASE PLANT-LIKE PROTEIN"/>
    <property type="match status" value="1"/>
</dbReference>